<evidence type="ECO:0000256" key="1">
    <source>
        <dbReference type="SAM" id="Phobius"/>
    </source>
</evidence>
<keyword evidence="1" id="KW-0472">Membrane</keyword>
<keyword evidence="1" id="KW-0812">Transmembrane</keyword>
<feature type="transmembrane region" description="Helical" evidence="1">
    <location>
        <begin position="38"/>
        <end position="61"/>
    </location>
</feature>
<sequence>MIFGRWIFWPRIPRYGGAPPARGAWDRAGRRIAARPRLVWVGGLVVLGALASGCLGIHTGLDRAHFLASTPSSTVGERLLAEHYPGGQGRPVQVITAKPASVTGALSRAPGVARVGTPQTSADGRLTRLEVVLTSSLPDSLAAKRTVRGLRDAVPDALFGASTAGEIDPPTGRRRR</sequence>
<keyword evidence="3" id="KW-1185">Reference proteome</keyword>
<dbReference type="EMBL" id="JAXCEI010000004">
    <property type="protein sequence ID" value="MFA1539553.1"/>
    <property type="molecule type" value="Genomic_DNA"/>
</dbReference>
<evidence type="ECO:0000313" key="2">
    <source>
        <dbReference type="EMBL" id="MFA1539553.1"/>
    </source>
</evidence>
<reference evidence="2 3" key="1">
    <citation type="submission" date="2023-11" db="EMBL/GenBank/DDBJ databases">
        <title>Actinomadura monticuli sp. nov., isolated from volcanic ash.</title>
        <authorList>
            <person name="Lee S.D."/>
            <person name="Yang H."/>
            <person name="Kim I.S."/>
        </authorList>
    </citation>
    <scope>NUCLEOTIDE SEQUENCE [LARGE SCALE GENOMIC DNA]</scope>
    <source>
        <strain evidence="2 3">DLS-62</strain>
    </source>
</reference>
<accession>A0ABV4Q8R0</accession>
<keyword evidence="1" id="KW-1133">Transmembrane helix</keyword>
<protein>
    <submittedName>
        <fullName evidence="2">Uncharacterized protein</fullName>
    </submittedName>
</protein>
<organism evidence="2 3">
    <name type="scientific">Actinomadura monticuli</name>
    <dbReference type="NCBI Taxonomy" id="3097367"/>
    <lineage>
        <taxon>Bacteria</taxon>
        <taxon>Bacillati</taxon>
        <taxon>Actinomycetota</taxon>
        <taxon>Actinomycetes</taxon>
        <taxon>Streptosporangiales</taxon>
        <taxon>Thermomonosporaceae</taxon>
        <taxon>Actinomadura</taxon>
    </lineage>
</organism>
<proteinExistence type="predicted"/>
<evidence type="ECO:0000313" key="3">
    <source>
        <dbReference type="Proteomes" id="UP001569963"/>
    </source>
</evidence>
<dbReference type="RefSeq" id="WP_371949386.1">
    <property type="nucleotide sequence ID" value="NZ_JAXCEI010000004.1"/>
</dbReference>
<comment type="caution">
    <text evidence="2">The sequence shown here is derived from an EMBL/GenBank/DDBJ whole genome shotgun (WGS) entry which is preliminary data.</text>
</comment>
<gene>
    <name evidence="2" type="ORF">SM611_11490</name>
</gene>
<name>A0ABV4Q8R0_9ACTN</name>
<dbReference type="Proteomes" id="UP001569963">
    <property type="component" value="Unassembled WGS sequence"/>
</dbReference>